<evidence type="ECO:0000256" key="4">
    <source>
        <dbReference type="ARBA" id="ARBA00022692"/>
    </source>
</evidence>
<protein>
    <submittedName>
        <fullName evidence="9">Exosortase B</fullName>
    </submittedName>
</protein>
<dbReference type="STRING" id="1810504.PG2T_02090"/>
<feature type="transmembrane region" description="Helical" evidence="8">
    <location>
        <begin position="126"/>
        <end position="146"/>
    </location>
</feature>
<dbReference type="InterPro" id="IPR019127">
    <property type="entry name" value="Exosortase"/>
</dbReference>
<feature type="transmembrane region" description="Helical" evidence="8">
    <location>
        <begin position="219"/>
        <end position="243"/>
    </location>
</feature>
<proteinExistence type="predicted"/>
<evidence type="ECO:0000256" key="7">
    <source>
        <dbReference type="ARBA" id="ARBA00023136"/>
    </source>
</evidence>
<dbReference type="RefSeq" id="WP_068807578.1">
    <property type="nucleotide sequence ID" value="NZ_CP014671.1"/>
</dbReference>
<feature type="transmembrane region" description="Helical" evidence="8">
    <location>
        <begin position="255"/>
        <end position="282"/>
    </location>
</feature>
<dbReference type="GO" id="GO:0005886">
    <property type="term" value="C:plasma membrane"/>
    <property type="evidence" value="ECO:0007669"/>
    <property type="project" value="UniProtKB-SubCell"/>
</dbReference>
<feature type="transmembrane region" description="Helical" evidence="8">
    <location>
        <begin position="20"/>
        <end position="41"/>
    </location>
</feature>
<dbReference type="NCBIfam" id="TIGR03113">
    <property type="entry name" value="exosort_XrtB"/>
    <property type="match status" value="1"/>
</dbReference>
<evidence type="ECO:0000313" key="9">
    <source>
        <dbReference type="EMBL" id="ANX05448.1"/>
    </source>
</evidence>
<sequence>MAAVHPTSIAHSGPRWLAAWPVLLGLAVLYGPTVYGLATGVWQSEDQAHGPLILAVVLWLIWSGRDAFSAAPQPRPLAGWLWLLPGLLLYAIGRSQDILILEIGSAIPVLVGCLLALVGPAAVRRLWFPLFFLIFLIPLPGFLVDAVTGPLKQHASALAAQLLFAAGYPIARAGVLLHLGPYQLLVADACSGMHSIYSLAAVGLFYLHLMGYKNRLRLGLLVLAIVPIAFLANTLRVVTLALITFHMGDAAAQGYLHGLAGISLYLFALAMLLALDALLGLLPGLREPRRQSA</sequence>
<dbReference type="GO" id="GO:0008233">
    <property type="term" value="F:peptidase activity"/>
    <property type="evidence" value="ECO:0007669"/>
    <property type="project" value="UniProtKB-KW"/>
</dbReference>
<accession>A0A1B1YXI4</accession>
<reference evidence="10" key="1">
    <citation type="submission" date="2016-03" db="EMBL/GenBank/DDBJ databases">
        <title>Complete genome sequence of Solimmundus cernigliae, representing a novel lineage of polycyclic aromatic hydrocarbon degraders within the Gammaproteobacteria.</title>
        <authorList>
            <person name="Singleton D.R."/>
            <person name="Dickey A.N."/>
            <person name="Scholl E.H."/>
            <person name="Wright F.A."/>
            <person name="Aitken M.D."/>
        </authorList>
    </citation>
    <scope>NUCLEOTIDE SEQUENCE [LARGE SCALE GENOMIC DNA]</scope>
    <source>
        <strain evidence="10">TR3.2</strain>
    </source>
</reference>
<dbReference type="OrthoDB" id="9797363at2"/>
<dbReference type="InterPro" id="IPR013426">
    <property type="entry name" value="EpsH-like"/>
</dbReference>
<dbReference type="NCBIfam" id="TIGR02602">
    <property type="entry name" value="8TM_EpsH"/>
    <property type="match status" value="1"/>
</dbReference>
<gene>
    <name evidence="9" type="ORF">PG2T_02090</name>
</gene>
<name>A0A1B1YXI4_9GAMM</name>
<dbReference type="GO" id="GO:0006508">
    <property type="term" value="P:proteolysis"/>
    <property type="evidence" value="ECO:0007669"/>
    <property type="project" value="UniProtKB-KW"/>
</dbReference>
<dbReference type="AlphaFoldDB" id="A0A1B1YXI4"/>
<dbReference type="InterPro" id="IPR026392">
    <property type="entry name" value="Exo/Archaeosortase_dom"/>
</dbReference>
<evidence type="ECO:0000256" key="6">
    <source>
        <dbReference type="ARBA" id="ARBA00022989"/>
    </source>
</evidence>
<evidence type="ECO:0000313" key="10">
    <source>
        <dbReference type="Proteomes" id="UP000092952"/>
    </source>
</evidence>
<evidence type="ECO:0000256" key="1">
    <source>
        <dbReference type="ARBA" id="ARBA00004651"/>
    </source>
</evidence>
<organism evidence="9 10">
    <name type="scientific">Immundisolibacter cernigliae</name>
    <dbReference type="NCBI Taxonomy" id="1810504"/>
    <lineage>
        <taxon>Bacteria</taxon>
        <taxon>Pseudomonadati</taxon>
        <taxon>Pseudomonadota</taxon>
        <taxon>Gammaproteobacteria</taxon>
        <taxon>Immundisolibacterales</taxon>
        <taxon>Immundisolibacteraceae</taxon>
        <taxon>Immundisolibacter</taxon>
    </lineage>
</organism>
<evidence type="ECO:0000256" key="8">
    <source>
        <dbReference type="SAM" id="Phobius"/>
    </source>
</evidence>
<keyword evidence="3" id="KW-0645">Protease</keyword>
<keyword evidence="2" id="KW-1003">Cell membrane</keyword>
<keyword evidence="10" id="KW-1185">Reference proteome</keyword>
<evidence type="ECO:0000256" key="3">
    <source>
        <dbReference type="ARBA" id="ARBA00022670"/>
    </source>
</evidence>
<dbReference type="NCBIfam" id="TIGR04178">
    <property type="entry name" value="exo_archaeo"/>
    <property type="match status" value="1"/>
</dbReference>
<dbReference type="InParanoid" id="A0A1B1YXI4"/>
<dbReference type="InterPro" id="IPR017544">
    <property type="entry name" value="Exosortase-2"/>
</dbReference>
<feature type="transmembrane region" description="Helical" evidence="8">
    <location>
        <begin position="185"/>
        <end position="207"/>
    </location>
</feature>
<comment type="subcellular location">
    <subcellularLocation>
        <location evidence="1">Cell membrane</location>
        <topology evidence="1">Multi-pass membrane protein</topology>
    </subcellularLocation>
</comment>
<dbReference type="EMBL" id="CP014671">
    <property type="protein sequence ID" value="ANX05448.1"/>
    <property type="molecule type" value="Genomic_DNA"/>
</dbReference>
<keyword evidence="6 8" id="KW-1133">Transmembrane helix</keyword>
<feature type="transmembrane region" description="Helical" evidence="8">
    <location>
        <begin position="77"/>
        <end position="93"/>
    </location>
</feature>
<evidence type="ECO:0000256" key="2">
    <source>
        <dbReference type="ARBA" id="ARBA00022475"/>
    </source>
</evidence>
<feature type="transmembrane region" description="Helical" evidence="8">
    <location>
        <begin position="48"/>
        <end position="65"/>
    </location>
</feature>
<dbReference type="KEGG" id="gbi:PG2T_02090"/>
<evidence type="ECO:0000256" key="5">
    <source>
        <dbReference type="ARBA" id="ARBA00022801"/>
    </source>
</evidence>
<keyword evidence="7 8" id="KW-0472">Membrane</keyword>
<dbReference type="Pfam" id="PF09721">
    <property type="entry name" value="Exosortase_EpsH"/>
    <property type="match status" value="1"/>
</dbReference>
<dbReference type="Proteomes" id="UP000092952">
    <property type="component" value="Chromosome"/>
</dbReference>
<keyword evidence="5" id="KW-0378">Hydrolase</keyword>
<keyword evidence="4 8" id="KW-0812">Transmembrane</keyword>
<feature type="transmembrane region" description="Helical" evidence="8">
    <location>
        <begin position="100"/>
        <end position="120"/>
    </location>
</feature>